<dbReference type="SUPFAM" id="SSF56935">
    <property type="entry name" value="Porins"/>
    <property type="match status" value="1"/>
</dbReference>
<dbReference type="EMBL" id="UINC01004482">
    <property type="protein sequence ID" value="SVA14641.1"/>
    <property type="molecule type" value="Genomic_DNA"/>
</dbReference>
<accession>A0A381TGK4</accession>
<evidence type="ECO:0000313" key="1">
    <source>
        <dbReference type="EMBL" id="SVA14641.1"/>
    </source>
</evidence>
<dbReference type="AlphaFoldDB" id="A0A381TGK4"/>
<gene>
    <name evidence="1" type="ORF">METZ01_LOCUS67495</name>
</gene>
<protein>
    <recommendedName>
        <fullName evidence="2">PorV/PorQ family protein</fullName>
    </recommendedName>
</protein>
<dbReference type="NCBIfam" id="NF033709">
    <property type="entry name" value="PorV_fam"/>
    <property type="match status" value="1"/>
</dbReference>
<dbReference type="InterPro" id="IPR005362">
    <property type="entry name" value="UPF0164"/>
</dbReference>
<reference evidence="1" key="1">
    <citation type="submission" date="2018-05" db="EMBL/GenBank/DDBJ databases">
        <authorList>
            <person name="Lanie J.A."/>
            <person name="Ng W.-L."/>
            <person name="Kazmierczak K.M."/>
            <person name="Andrzejewski T.M."/>
            <person name="Davidsen T.M."/>
            <person name="Wayne K.J."/>
            <person name="Tettelin H."/>
            <person name="Glass J.I."/>
            <person name="Rusch D."/>
            <person name="Podicherti R."/>
            <person name="Tsui H.-C.T."/>
            <person name="Winkler M.E."/>
        </authorList>
    </citation>
    <scope>NUCLEOTIDE SEQUENCE</scope>
</reference>
<organism evidence="1">
    <name type="scientific">marine metagenome</name>
    <dbReference type="NCBI Taxonomy" id="408172"/>
    <lineage>
        <taxon>unclassified sequences</taxon>
        <taxon>metagenomes</taxon>
        <taxon>ecological metagenomes</taxon>
    </lineage>
</organism>
<sequence length="322" mass="35216">MAQSNVATTSGSFLEIGAGARSLSMGSAFVAVSNDVSALYWNPAGIVELNRPSMHVYHSPWLVETKYYHGGAVVPMGYMGSMGISYSGVTMEEMMVRTVESPEGTGEKFSVSNVAIGLAYAKRLTDKFSFGVNLKMVQEKIWQMHAQGFSVDIGSLFTTAGGIRIGMSVSNFGGKLQMGGTNTLVDFDLDETIYGNNDRIDAHLDAGRWPLPLLFRFGLTKDFTIGQDKITIAADGIHPNNNVEYVNVGIEYNFNDLLFLRTGQSHLFMDKADSGDKAEQGLSLGFGLNYQIPRGPKIRVDYVRTDFGVFNNIEGLSLNFNF</sequence>
<dbReference type="Pfam" id="PF03687">
    <property type="entry name" value="UPF0164"/>
    <property type="match status" value="1"/>
</dbReference>
<dbReference type="Gene3D" id="2.40.160.60">
    <property type="entry name" value="Outer membrane protein transport protein (OMPP1/FadL/TodX)"/>
    <property type="match status" value="1"/>
</dbReference>
<proteinExistence type="predicted"/>
<evidence type="ECO:0008006" key="2">
    <source>
        <dbReference type="Google" id="ProtNLM"/>
    </source>
</evidence>
<name>A0A381TGK4_9ZZZZ</name>